<dbReference type="PANTHER" id="PTHR43711:SF1">
    <property type="entry name" value="HISTIDINE KINASE 1"/>
    <property type="match status" value="1"/>
</dbReference>
<comment type="catalytic activity">
    <reaction evidence="1">
        <text>ATP + protein L-histidine = ADP + protein N-phospho-L-histidine.</text>
        <dbReference type="EC" id="2.7.13.3"/>
    </reaction>
</comment>
<evidence type="ECO:0000313" key="9">
    <source>
        <dbReference type="EMBL" id="AEE51053.1"/>
    </source>
</evidence>
<keyword evidence="6" id="KW-0902">Two-component regulatory system</keyword>
<dbReference type="PRINTS" id="PR00344">
    <property type="entry name" value="BCTRLSENSOR"/>
</dbReference>
<keyword evidence="7" id="KW-1133">Transmembrane helix</keyword>
<name>F4KQT0_HALH1</name>
<organism evidence="9 10">
    <name type="scientific">Haliscomenobacter hydrossis (strain ATCC 27775 / DSM 1100 / LMG 10767 / O)</name>
    <dbReference type="NCBI Taxonomy" id="760192"/>
    <lineage>
        <taxon>Bacteria</taxon>
        <taxon>Pseudomonadati</taxon>
        <taxon>Bacteroidota</taxon>
        <taxon>Saprospiria</taxon>
        <taxon>Saprospirales</taxon>
        <taxon>Haliscomenobacteraceae</taxon>
        <taxon>Haliscomenobacter</taxon>
    </lineage>
</organism>
<feature type="transmembrane region" description="Helical" evidence="7">
    <location>
        <begin position="12"/>
        <end position="35"/>
    </location>
</feature>
<keyword evidence="5 9" id="KW-0418">Kinase</keyword>
<evidence type="ECO:0000256" key="4">
    <source>
        <dbReference type="ARBA" id="ARBA00022679"/>
    </source>
</evidence>
<evidence type="ECO:0000256" key="7">
    <source>
        <dbReference type="SAM" id="Phobius"/>
    </source>
</evidence>
<dbReference type="PANTHER" id="PTHR43711">
    <property type="entry name" value="TWO-COMPONENT HISTIDINE KINASE"/>
    <property type="match status" value="1"/>
</dbReference>
<dbReference type="KEGG" id="hhy:Halhy_3192"/>
<dbReference type="GO" id="GO:0000155">
    <property type="term" value="F:phosphorelay sensor kinase activity"/>
    <property type="evidence" value="ECO:0007669"/>
    <property type="project" value="InterPro"/>
</dbReference>
<evidence type="ECO:0000256" key="6">
    <source>
        <dbReference type="ARBA" id="ARBA00023012"/>
    </source>
</evidence>
<keyword evidence="4" id="KW-0808">Transferase</keyword>
<keyword evidence="3" id="KW-0597">Phosphoprotein</keyword>
<dbReference type="Gene3D" id="3.30.565.10">
    <property type="entry name" value="Histidine kinase-like ATPase, C-terminal domain"/>
    <property type="match status" value="1"/>
</dbReference>
<keyword evidence="10" id="KW-1185">Reference proteome</keyword>
<dbReference type="SMART" id="SM00388">
    <property type="entry name" value="HisKA"/>
    <property type="match status" value="1"/>
</dbReference>
<accession>F4KQT0</accession>
<dbReference type="InterPro" id="IPR036890">
    <property type="entry name" value="HATPase_C_sf"/>
</dbReference>
<dbReference type="PROSITE" id="PS50109">
    <property type="entry name" value="HIS_KIN"/>
    <property type="match status" value="1"/>
</dbReference>
<sequence length="445" mass="51762">MLVTRNMKDVQILRVFFLGVMAIIGILSLQTYWVVNTWNNNEEEFNERVHSALYRVAQSIAKMGDISLPARNLIKQRSANYYIVNTETEIDPVALEFYLQKELERQQLRIDFEYAVFDCSNGQMVYGDYCAYDKQDNLPSAQERNLPSDQEFTYYFGVRFPNRSNFLFGKMQIALTMTGILFVTVLFFAYSLWVIFRQKRFSEMQKDFINNMTHEFKTPLSTIQIAADVFLKHAEVQKDQRLFQYAGIIKEQNTRLNQQVERVLDIARFEKDNFDLRQEWVDLQDLILTVTSSVRLRVQERGGTLKLNLAEDLEPIWADRFHLTNLLHSLLDNAIKYSKDAPHIELDLHPSGTSSVQLKIQDQGIGIAKEYQTKVFEKFYRIPTGNVHNVKGFGLGLYYVQRICFAHGWKIRLQSESDQGTCVSILIPRSHPKNTLVYEGAPAVR</sequence>
<reference key="2">
    <citation type="submission" date="2011-04" db="EMBL/GenBank/DDBJ databases">
        <title>Complete sequence of chromosome of Haliscomenobacter hydrossis DSM 1100.</title>
        <authorList>
            <consortium name="US DOE Joint Genome Institute (JGI-PGF)"/>
            <person name="Lucas S."/>
            <person name="Han J."/>
            <person name="Lapidus A."/>
            <person name="Bruce D."/>
            <person name="Goodwin L."/>
            <person name="Pitluck S."/>
            <person name="Peters L."/>
            <person name="Kyrpides N."/>
            <person name="Mavromatis K."/>
            <person name="Ivanova N."/>
            <person name="Ovchinnikova G."/>
            <person name="Pagani I."/>
            <person name="Daligault H."/>
            <person name="Detter J.C."/>
            <person name="Han C."/>
            <person name="Land M."/>
            <person name="Hauser L."/>
            <person name="Markowitz V."/>
            <person name="Cheng J.-F."/>
            <person name="Hugenholtz P."/>
            <person name="Woyke T."/>
            <person name="Wu D."/>
            <person name="Verbarg S."/>
            <person name="Frueling A."/>
            <person name="Brambilla E."/>
            <person name="Klenk H.-P."/>
            <person name="Eisen J.A."/>
        </authorList>
    </citation>
    <scope>NUCLEOTIDE SEQUENCE</scope>
    <source>
        <strain>DSM 1100</strain>
    </source>
</reference>
<evidence type="ECO:0000256" key="5">
    <source>
        <dbReference type="ARBA" id="ARBA00022777"/>
    </source>
</evidence>
<dbReference type="Pfam" id="PF02518">
    <property type="entry name" value="HATPase_c"/>
    <property type="match status" value="1"/>
</dbReference>
<keyword evidence="7" id="KW-0812">Transmembrane</keyword>
<evidence type="ECO:0000313" key="10">
    <source>
        <dbReference type="Proteomes" id="UP000008461"/>
    </source>
</evidence>
<evidence type="ECO:0000256" key="2">
    <source>
        <dbReference type="ARBA" id="ARBA00012438"/>
    </source>
</evidence>
<evidence type="ECO:0000256" key="1">
    <source>
        <dbReference type="ARBA" id="ARBA00000085"/>
    </source>
</evidence>
<gene>
    <name evidence="9" type="ordered locus">Halhy_3192</name>
</gene>
<dbReference type="InterPro" id="IPR004358">
    <property type="entry name" value="Sig_transdc_His_kin-like_C"/>
</dbReference>
<dbReference type="STRING" id="760192.Halhy_3192"/>
<dbReference type="Proteomes" id="UP000008461">
    <property type="component" value="Chromosome"/>
</dbReference>
<dbReference type="InterPro" id="IPR050736">
    <property type="entry name" value="Sensor_HK_Regulatory"/>
</dbReference>
<dbReference type="SMART" id="SM00387">
    <property type="entry name" value="HATPase_c"/>
    <property type="match status" value="1"/>
</dbReference>
<feature type="domain" description="Histidine kinase" evidence="8">
    <location>
        <begin position="211"/>
        <end position="431"/>
    </location>
</feature>
<dbReference type="InterPro" id="IPR003594">
    <property type="entry name" value="HATPase_dom"/>
</dbReference>
<dbReference type="Gene3D" id="1.10.287.130">
    <property type="match status" value="1"/>
</dbReference>
<dbReference type="Pfam" id="PF00512">
    <property type="entry name" value="HisKA"/>
    <property type="match status" value="1"/>
</dbReference>
<protein>
    <recommendedName>
        <fullName evidence="2">histidine kinase</fullName>
        <ecNumber evidence="2">2.7.13.3</ecNumber>
    </recommendedName>
</protein>
<dbReference type="InterPro" id="IPR036097">
    <property type="entry name" value="HisK_dim/P_sf"/>
</dbReference>
<dbReference type="eggNOG" id="COG2205">
    <property type="taxonomic scope" value="Bacteria"/>
</dbReference>
<dbReference type="AlphaFoldDB" id="F4KQT0"/>
<feature type="transmembrane region" description="Helical" evidence="7">
    <location>
        <begin position="173"/>
        <end position="196"/>
    </location>
</feature>
<evidence type="ECO:0000256" key="3">
    <source>
        <dbReference type="ARBA" id="ARBA00022553"/>
    </source>
</evidence>
<dbReference type="SUPFAM" id="SSF55874">
    <property type="entry name" value="ATPase domain of HSP90 chaperone/DNA topoisomerase II/histidine kinase"/>
    <property type="match status" value="1"/>
</dbReference>
<dbReference type="InterPro" id="IPR003661">
    <property type="entry name" value="HisK_dim/P_dom"/>
</dbReference>
<dbReference type="EMBL" id="CP002691">
    <property type="protein sequence ID" value="AEE51053.1"/>
    <property type="molecule type" value="Genomic_DNA"/>
</dbReference>
<dbReference type="EC" id="2.7.13.3" evidence="2"/>
<dbReference type="CDD" id="cd00082">
    <property type="entry name" value="HisKA"/>
    <property type="match status" value="1"/>
</dbReference>
<proteinExistence type="predicted"/>
<dbReference type="HOGENOM" id="CLU_026375_1_1_10"/>
<evidence type="ECO:0000259" key="8">
    <source>
        <dbReference type="PROSITE" id="PS50109"/>
    </source>
</evidence>
<reference evidence="9 10" key="1">
    <citation type="journal article" date="2011" name="Stand. Genomic Sci.">
        <title>Complete genome sequence of Haliscomenobacter hydrossis type strain (O).</title>
        <authorList>
            <consortium name="US DOE Joint Genome Institute (JGI-PGF)"/>
            <person name="Daligault H."/>
            <person name="Lapidus A."/>
            <person name="Zeytun A."/>
            <person name="Nolan M."/>
            <person name="Lucas S."/>
            <person name="Del Rio T.G."/>
            <person name="Tice H."/>
            <person name="Cheng J.F."/>
            <person name="Tapia R."/>
            <person name="Han C."/>
            <person name="Goodwin L."/>
            <person name="Pitluck S."/>
            <person name="Liolios K."/>
            <person name="Pagani I."/>
            <person name="Ivanova N."/>
            <person name="Huntemann M."/>
            <person name="Mavromatis K."/>
            <person name="Mikhailova N."/>
            <person name="Pati A."/>
            <person name="Chen A."/>
            <person name="Palaniappan K."/>
            <person name="Land M."/>
            <person name="Hauser L."/>
            <person name="Brambilla E.M."/>
            <person name="Rohde M."/>
            <person name="Verbarg S."/>
            <person name="Goker M."/>
            <person name="Bristow J."/>
            <person name="Eisen J.A."/>
            <person name="Markowitz V."/>
            <person name="Hugenholtz P."/>
            <person name="Kyrpides N.C."/>
            <person name="Klenk H.P."/>
            <person name="Woyke T."/>
        </authorList>
    </citation>
    <scope>NUCLEOTIDE SEQUENCE [LARGE SCALE GENOMIC DNA]</scope>
    <source>
        <strain evidence="10">ATCC 27775 / DSM 1100 / LMG 10767 / O</strain>
    </source>
</reference>
<keyword evidence="7" id="KW-0472">Membrane</keyword>
<dbReference type="InterPro" id="IPR005467">
    <property type="entry name" value="His_kinase_dom"/>
</dbReference>
<dbReference type="SUPFAM" id="SSF47384">
    <property type="entry name" value="Homodimeric domain of signal transducing histidine kinase"/>
    <property type="match status" value="1"/>
</dbReference>